<reference evidence="4 6" key="2">
    <citation type="submission" date="2019-03" db="EMBL/GenBank/DDBJ databases">
        <title>Genomic Encyclopedia of Type Strains, Phase IV (KMG-IV): sequencing the most valuable type-strain genomes for metagenomic binning, comparative biology and taxonomic classification.</title>
        <authorList>
            <person name="Goeker M."/>
        </authorList>
    </citation>
    <scope>NUCLEOTIDE SEQUENCE [LARGE SCALE GENOMIC DNA]</scope>
    <source>
        <strain evidence="4 6">DSM 15264</strain>
    </source>
</reference>
<keyword evidence="5" id="KW-1185">Reference proteome</keyword>
<dbReference type="EMBL" id="SLXF01000006">
    <property type="protein sequence ID" value="TCP06760.1"/>
    <property type="molecule type" value="Genomic_DNA"/>
</dbReference>
<dbReference type="Proteomes" id="UP000239406">
    <property type="component" value="Unassembled WGS sequence"/>
</dbReference>
<name>A0A2S5T476_9BURK</name>
<dbReference type="OrthoDB" id="10014722at2"/>
<sequence>MHTTWRHAAIGWVWAGAALAQPVSSPVTGRPPPEVGPAPVVQPDAVRHAEGSEGARPRSDPFMDFNDPRLRDEMSRCTAQAREARGDCVRGLGAGPPADAREPAPAAPRDPGRPLRDRDPGLRLPR</sequence>
<dbReference type="EMBL" id="PSNY01000009">
    <property type="protein sequence ID" value="PPE69795.1"/>
    <property type="molecule type" value="Genomic_DNA"/>
</dbReference>
<feature type="chain" id="PRO_5040677297" evidence="2">
    <location>
        <begin position="21"/>
        <end position="126"/>
    </location>
</feature>
<comment type="caution">
    <text evidence="3">The sequence shown here is derived from an EMBL/GenBank/DDBJ whole genome shotgun (WGS) entry which is preliminary data.</text>
</comment>
<protein>
    <submittedName>
        <fullName evidence="3">Uncharacterized protein</fullName>
    </submittedName>
</protein>
<proteinExistence type="predicted"/>
<gene>
    <name evidence="3" type="ORF">C1702_09950</name>
    <name evidence="4" type="ORF">EV676_106245</name>
</gene>
<evidence type="ECO:0000256" key="2">
    <source>
        <dbReference type="SAM" id="SignalP"/>
    </source>
</evidence>
<evidence type="ECO:0000313" key="5">
    <source>
        <dbReference type="Proteomes" id="UP000239406"/>
    </source>
</evidence>
<keyword evidence="2" id="KW-0732">Signal</keyword>
<reference evidence="3 5" key="1">
    <citation type="submission" date="2018-02" db="EMBL/GenBank/DDBJ databases">
        <title>Reclassifiation of [Polyangium] brachysporum DSM 7029 as Guopingzhaonella breviflexa gen. nov., sp. nov., a member of the family Comamonadaceae.</title>
        <authorList>
            <person name="Tang B."/>
        </authorList>
    </citation>
    <scope>NUCLEOTIDE SEQUENCE [LARGE SCALE GENOMIC DNA]</scope>
    <source>
        <strain evidence="3 5">DSM 15344</strain>
    </source>
</reference>
<evidence type="ECO:0000313" key="4">
    <source>
        <dbReference type="EMBL" id="TCP06760.1"/>
    </source>
</evidence>
<evidence type="ECO:0000313" key="3">
    <source>
        <dbReference type="EMBL" id="PPE69795.1"/>
    </source>
</evidence>
<feature type="compositionally biased region" description="Basic and acidic residues" evidence="1">
    <location>
        <begin position="45"/>
        <end position="75"/>
    </location>
</feature>
<organism evidence="3 5">
    <name type="scientific">Caldimonas thermodepolymerans</name>
    <dbReference type="NCBI Taxonomy" id="215580"/>
    <lineage>
        <taxon>Bacteria</taxon>
        <taxon>Pseudomonadati</taxon>
        <taxon>Pseudomonadota</taxon>
        <taxon>Betaproteobacteria</taxon>
        <taxon>Burkholderiales</taxon>
        <taxon>Sphaerotilaceae</taxon>
        <taxon>Caldimonas</taxon>
    </lineage>
</organism>
<dbReference type="AlphaFoldDB" id="A0A2S5T476"/>
<dbReference type="Proteomes" id="UP000294772">
    <property type="component" value="Unassembled WGS sequence"/>
</dbReference>
<feature type="signal peptide" evidence="2">
    <location>
        <begin position="1"/>
        <end position="20"/>
    </location>
</feature>
<feature type="compositionally biased region" description="Basic and acidic residues" evidence="1">
    <location>
        <begin position="110"/>
        <end position="126"/>
    </location>
</feature>
<feature type="compositionally biased region" description="Low complexity" evidence="1">
    <location>
        <begin position="95"/>
        <end position="109"/>
    </location>
</feature>
<feature type="region of interest" description="Disordered" evidence="1">
    <location>
        <begin position="22"/>
        <end position="126"/>
    </location>
</feature>
<evidence type="ECO:0000313" key="6">
    <source>
        <dbReference type="Proteomes" id="UP000294772"/>
    </source>
</evidence>
<evidence type="ECO:0000256" key="1">
    <source>
        <dbReference type="SAM" id="MobiDB-lite"/>
    </source>
</evidence>
<accession>A0A2S5T476</accession>
<dbReference type="RefSeq" id="WP_104357544.1">
    <property type="nucleotide sequence ID" value="NZ_CALFFA010000032.1"/>
</dbReference>